<feature type="domain" description="ABC transmembrane type-1" evidence="8">
    <location>
        <begin position="69"/>
        <end position="283"/>
    </location>
</feature>
<reference evidence="9 10" key="1">
    <citation type="submission" date="2015-09" db="EMBL/GenBank/DDBJ databases">
        <authorList>
            <consortium name="Pathogen Informatics"/>
        </authorList>
    </citation>
    <scope>NUCLEOTIDE SEQUENCE [LARGE SCALE GENOMIC DNA]</scope>
    <source>
        <strain evidence="9 10">2789STDY5608850</strain>
    </source>
</reference>
<name>A0A174GQJ3_9FIRM</name>
<keyword evidence="9" id="KW-0762">Sugar transport</keyword>
<keyword evidence="5 7" id="KW-1133">Transmembrane helix</keyword>
<feature type="transmembrane region" description="Helical" evidence="7">
    <location>
        <begin position="159"/>
        <end position="182"/>
    </location>
</feature>
<feature type="transmembrane region" description="Helical" evidence="7">
    <location>
        <begin position="106"/>
        <end position="126"/>
    </location>
</feature>
<dbReference type="GO" id="GO:0055085">
    <property type="term" value="P:transmembrane transport"/>
    <property type="evidence" value="ECO:0007669"/>
    <property type="project" value="InterPro"/>
</dbReference>
<proteinExistence type="inferred from homology"/>
<keyword evidence="4 7" id="KW-0812">Transmembrane</keyword>
<evidence type="ECO:0000256" key="6">
    <source>
        <dbReference type="ARBA" id="ARBA00023136"/>
    </source>
</evidence>
<evidence type="ECO:0000256" key="1">
    <source>
        <dbReference type="ARBA" id="ARBA00004651"/>
    </source>
</evidence>
<feature type="transmembrane region" description="Helical" evidence="7">
    <location>
        <begin position="202"/>
        <end position="225"/>
    </location>
</feature>
<dbReference type="Pfam" id="PF00528">
    <property type="entry name" value="BPD_transp_1"/>
    <property type="match status" value="1"/>
</dbReference>
<evidence type="ECO:0000256" key="3">
    <source>
        <dbReference type="ARBA" id="ARBA00022475"/>
    </source>
</evidence>
<organism evidence="9 10">
    <name type="scientific">Hungatella hathewayi</name>
    <dbReference type="NCBI Taxonomy" id="154046"/>
    <lineage>
        <taxon>Bacteria</taxon>
        <taxon>Bacillati</taxon>
        <taxon>Bacillota</taxon>
        <taxon>Clostridia</taxon>
        <taxon>Lachnospirales</taxon>
        <taxon>Lachnospiraceae</taxon>
        <taxon>Hungatella</taxon>
    </lineage>
</organism>
<dbReference type="PANTHER" id="PTHR43005">
    <property type="entry name" value="BLR7065 PROTEIN"/>
    <property type="match status" value="1"/>
</dbReference>
<gene>
    <name evidence="9" type="primary">ycjO_20</name>
    <name evidence="9" type="ORF">ERS852407_03433</name>
</gene>
<feature type="transmembrane region" description="Helical" evidence="7">
    <location>
        <begin position="263"/>
        <end position="284"/>
    </location>
</feature>
<dbReference type="Gene3D" id="1.10.3720.10">
    <property type="entry name" value="MetI-like"/>
    <property type="match status" value="1"/>
</dbReference>
<evidence type="ECO:0000256" key="2">
    <source>
        <dbReference type="ARBA" id="ARBA00022448"/>
    </source>
</evidence>
<evidence type="ECO:0000313" key="10">
    <source>
        <dbReference type="Proteomes" id="UP000095651"/>
    </source>
</evidence>
<evidence type="ECO:0000313" key="9">
    <source>
        <dbReference type="EMBL" id="CUO63527.1"/>
    </source>
</evidence>
<dbReference type="AlphaFoldDB" id="A0A174GQJ3"/>
<evidence type="ECO:0000256" key="7">
    <source>
        <dbReference type="RuleBase" id="RU363032"/>
    </source>
</evidence>
<keyword evidence="6 7" id="KW-0472">Membrane</keyword>
<comment type="similarity">
    <text evidence="7">Belongs to the binding-protein-dependent transport system permease family.</text>
</comment>
<evidence type="ECO:0000256" key="4">
    <source>
        <dbReference type="ARBA" id="ARBA00022692"/>
    </source>
</evidence>
<dbReference type="InterPro" id="IPR000515">
    <property type="entry name" value="MetI-like"/>
</dbReference>
<dbReference type="PROSITE" id="PS50928">
    <property type="entry name" value="ABC_TM1"/>
    <property type="match status" value="1"/>
</dbReference>
<evidence type="ECO:0000259" key="8">
    <source>
        <dbReference type="PROSITE" id="PS50928"/>
    </source>
</evidence>
<keyword evidence="2 7" id="KW-0813">Transport</keyword>
<feature type="transmembrane region" description="Helical" evidence="7">
    <location>
        <begin position="12"/>
        <end position="29"/>
    </location>
</feature>
<dbReference type="InterPro" id="IPR035906">
    <property type="entry name" value="MetI-like_sf"/>
</dbReference>
<dbReference type="CDD" id="cd06261">
    <property type="entry name" value="TM_PBP2"/>
    <property type="match status" value="1"/>
</dbReference>
<dbReference type="PANTHER" id="PTHR43005:SF1">
    <property type="entry name" value="SPERMIDINE_PUTRESCINE TRANSPORT SYSTEM PERMEASE PROTEIN"/>
    <property type="match status" value="1"/>
</dbReference>
<keyword evidence="3" id="KW-1003">Cell membrane</keyword>
<dbReference type="RefSeq" id="WP_055657001.1">
    <property type="nucleotide sequence ID" value="NZ_CABIXC010000009.1"/>
</dbReference>
<evidence type="ECO:0000256" key="5">
    <source>
        <dbReference type="ARBA" id="ARBA00022989"/>
    </source>
</evidence>
<accession>A0A174GQJ3</accession>
<dbReference type="EMBL" id="CYZE01000009">
    <property type="protein sequence ID" value="CUO63527.1"/>
    <property type="molecule type" value="Genomic_DNA"/>
</dbReference>
<protein>
    <submittedName>
        <fullName evidence="9">Permease component of ABC-type sugar transporter</fullName>
    </submittedName>
</protein>
<comment type="subcellular location">
    <subcellularLocation>
        <location evidence="1 7">Cell membrane</location>
        <topology evidence="1 7">Multi-pass membrane protein</topology>
    </subcellularLocation>
</comment>
<sequence>MEKNRRRFGLKMLVMPTIILLLVSFYPLFNSIYLSVTNTNILKKGQTVRFTGAANFMKLFSDRTMGPSLAYSLEYAFICVAASYVLGLFLAVLLNQKIKGRALFRGLILIPWAIPTVVATANWLWILNDQSGIVNVILQRLHLMDGPILFFADQRMARITCIVVGTWKSYPFMCMSLLAGLQGVPEDVYESARMDGATGIKTFFYITLPMIRNVSMVVVTLMFIWGFNNFDIIYLLTQGGPLEATFTLPIYTYNTAFYRGQMGYASAISMMTLVILLFFCAVYMKMQKGKDDV</sequence>
<dbReference type="SUPFAM" id="SSF161098">
    <property type="entry name" value="MetI-like"/>
    <property type="match status" value="1"/>
</dbReference>
<dbReference type="GO" id="GO:0005886">
    <property type="term" value="C:plasma membrane"/>
    <property type="evidence" value="ECO:0007669"/>
    <property type="project" value="UniProtKB-SubCell"/>
</dbReference>
<dbReference type="Proteomes" id="UP000095651">
    <property type="component" value="Unassembled WGS sequence"/>
</dbReference>
<feature type="transmembrane region" description="Helical" evidence="7">
    <location>
        <begin position="75"/>
        <end position="94"/>
    </location>
</feature>